<gene>
    <name evidence="2" type="ORF">LDAN0322_LOCUS105</name>
    <name evidence="3" type="ORF">LDAN0322_LOCUS106</name>
</gene>
<name>A0A6T5V3T1_9STRA</name>
<evidence type="ECO:0000313" key="2">
    <source>
        <dbReference type="EMBL" id="CAD8573961.1"/>
    </source>
</evidence>
<dbReference type="EMBL" id="HBEU01000151">
    <property type="protein sequence ID" value="CAD8573961.1"/>
    <property type="molecule type" value="Transcribed_RNA"/>
</dbReference>
<sequence length="272" mass="31177">MDRIHKGSSNECNRNDDFPYITDIVKEVLGVAIHELLYVRKLYPMGVFESCRYLGIEVHAARHPTLSSYIDHMLDVSVPALCDGGADALYFVIMEGDGEEVDGVVVERYTFEFDVDHVHEQNERGEMHIFDGSVSDEDRRRAILVGIEKSFRNFVLKIISLEANQYLDHRRRSEYNSHRRKKEACSEMRSSRTFKLCLRKCSQMLSQKNSDSVKLLEDFITNGSWKISNGNHYAFPKSSNGCRTPLKDIHVPSCGIHMNLALDYYPEDAISS</sequence>
<dbReference type="SUPFAM" id="SSF56019">
    <property type="entry name" value="The spindle assembly checkpoint protein mad2"/>
    <property type="match status" value="1"/>
</dbReference>
<protein>
    <recommendedName>
        <fullName evidence="1">HORMA domain-containing protein</fullName>
    </recommendedName>
</protein>
<evidence type="ECO:0000313" key="3">
    <source>
        <dbReference type="EMBL" id="CAD8573962.1"/>
    </source>
</evidence>
<reference evidence="3" key="1">
    <citation type="submission" date="2021-01" db="EMBL/GenBank/DDBJ databases">
        <authorList>
            <person name="Corre E."/>
            <person name="Pelletier E."/>
            <person name="Niang G."/>
            <person name="Scheremetjew M."/>
            <person name="Finn R."/>
            <person name="Kale V."/>
            <person name="Holt S."/>
            <person name="Cochrane G."/>
            <person name="Meng A."/>
            <person name="Brown T."/>
            <person name="Cohen L."/>
        </authorList>
    </citation>
    <scope>NUCLEOTIDE SEQUENCE</scope>
    <source>
        <strain evidence="3">B651</strain>
    </source>
</reference>
<dbReference type="Pfam" id="PF02301">
    <property type="entry name" value="HORMA"/>
    <property type="match status" value="1"/>
</dbReference>
<dbReference type="Gene3D" id="3.30.900.10">
    <property type="entry name" value="HORMA domain"/>
    <property type="match status" value="1"/>
</dbReference>
<dbReference type="PANTHER" id="PTHR11842">
    <property type="entry name" value="MITOTIC SPINDLE ASSEMBLY CHECKPOINT PROTEIN MAD2"/>
    <property type="match status" value="1"/>
</dbReference>
<dbReference type="InterPro" id="IPR045091">
    <property type="entry name" value="Mad2-like"/>
</dbReference>
<dbReference type="GO" id="GO:0016035">
    <property type="term" value="C:zeta DNA polymerase complex"/>
    <property type="evidence" value="ECO:0007669"/>
    <property type="project" value="TreeGrafter"/>
</dbReference>
<dbReference type="PROSITE" id="PS50815">
    <property type="entry name" value="HORMA"/>
    <property type="match status" value="1"/>
</dbReference>
<organism evidence="3">
    <name type="scientific">Leptocylindrus aporus</name>
    <dbReference type="NCBI Taxonomy" id="1398097"/>
    <lineage>
        <taxon>Eukaryota</taxon>
        <taxon>Sar</taxon>
        <taxon>Stramenopiles</taxon>
        <taxon>Ochrophyta</taxon>
        <taxon>Bacillariophyta</taxon>
        <taxon>Coscinodiscophyceae</taxon>
        <taxon>Chaetocerotophycidae</taxon>
        <taxon>Leptocylindrales</taxon>
        <taxon>Leptocylindraceae</taxon>
        <taxon>Leptocylindrus</taxon>
    </lineage>
</organism>
<dbReference type="PANTHER" id="PTHR11842:SF10">
    <property type="entry name" value="MITOTIC SPINDLE ASSEMBLY CHECKPOINT PROTEIN MAD2B"/>
    <property type="match status" value="1"/>
</dbReference>
<proteinExistence type="predicted"/>
<feature type="domain" description="HORMA" evidence="1">
    <location>
        <begin position="19"/>
        <end position="272"/>
    </location>
</feature>
<evidence type="ECO:0000259" key="1">
    <source>
        <dbReference type="PROSITE" id="PS50815"/>
    </source>
</evidence>
<dbReference type="InterPro" id="IPR036570">
    <property type="entry name" value="HORMA_dom_sf"/>
</dbReference>
<accession>A0A6T5V3T1</accession>
<dbReference type="EMBL" id="HBEU01000152">
    <property type="protein sequence ID" value="CAD8573962.1"/>
    <property type="molecule type" value="Transcribed_RNA"/>
</dbReference>
<dbReference type="AlphaFoldDB" id="A0A6T5V3T1"/>
<dbReference type="InterPro" id="IPR003511">
    <property type="entry name" value="HORMA_dom"/>
</dbReference>